<dbReference type="OrthoDB" id="329806at2"/>
<dbReference type="InterPro" id="IPR036291">
    <property type="entry name" value="NAD(P)-bd_dom_sf"/>
</dbReference>
<dbReference type="AlphaFoldDB" id="A0A512BD77"/>
<gene>
    <name evidence="2" type="primary">gnu</name>
    <name evidence="2" type="ORF">SAE01_24060</name>
</gene>
<evidence type="ECO:0000313" key="2">
    <source>
        <dbReference type="EMBL" id="GEO09910.1"/>
    </source>
</evidence>
<dbReference type="Proteomes" id="UP000321513">
    <property type="component" value="Unassembled WGS sequence"/>
</dbReference>
<accession>A0A512BD77</accession>
<dbReference type="InterPro" id="IPR001509">
    <property type="entry name" value="Epimerase_deHydtase"/>
</dbReference>
<dbReference type="EMBL" id="BJYT01000008">
    <property type="protein sequence ID" value="GEO09910.1"/>
    <property type="molecule type" value="Genomic_DNA"/>
</dbReference>
<dbReference type="PANTHER" id="PTHR43245">
    <property type="entry name" value="BIFUNCTIONAL POLYMYXIN RESISTANCE PROTEIN ARNA"/>
    <property type="match status" value="1"/>
</dbReference>
<reference evidence="2 3" key="1">
    <citation type="submission" date="2019-07" db="EMBL/GenBank/DDBJ databases">
        <title>Whole genome shotgun sequence of Segetibacter aerophilus NBRC 106135.</title>
        <authorList>
            <person name="Hosoyama A."/>
            <person name="Uohara A."/>
            <person name="Ohji S."/>
            <person name="Ichikawa N."/>
        </authorList>
    </citation>
    <scope>NUCLEOTIDE SEQUENCE [LARGE SCALE GENOMIC DNA]</scope>
    <source>
        <strain evidence="2 3">NBRC 106135</strain>
    </source>
</reference>
<sequence length="327" mass="36870">MNINIIGGSGFIGRNFMNLYKNFSSIVNLDKNEPTEALCEFRKVDVRDKGQLRNLMPVTEWVVLLAAEHRDDVSPVSLYYDVNVEGTSNVLDVMKEKGMNKIVFTSSVAVYGLNRSNPTENSDLNPFNHYGKSKEQAEQLLLKWYKEDETNRTLVIIRPTVVFGPGNRGNVYNLLKQIASGRFLMIGNGQNIKSMAYVGNIVSFIKHCIDSNLQGYHLFNYVDKPDLTTNQLIEISETAIGKKISSLKIPYSLGLTAGYLFDISSKIMKKKLEISSIRVRKFCATTQFSSIRVQDMNFVPPYTLKEGLNFTIKDILNEGGSIEDSNF</sequence>
<evidence type="ECO:0000313" key="3">
    <source>
        <dbReference type="Proteomes" id="UP000321513"/>
    </source>
</evidence>
<dbReference type="Pfam" id="PF01370">
    <property type="entry name" value="Epimerase"/>
    <property type="match status" value="1"/>
</dbReference>
<feature type="domain" description="NAD-dependent epimerase/dehydratase" evidence="1">
    <location>
        <begin position="4"/>
        <end position="211"/>
    </location>
</feature>
<dbReference type="InterPro" id="IPR050177">
    <property type="entry name" value="Lipid_A_modif_metabolic_enz"/>
</dbReference>
<comment type="caution">
    <text evidence="2">The sequence shown here is derived from an EMBL/GenBank/DDBJ whole genome shotgun (WGS) entry which is preliminary data.</text>
</comment>
<keyword evidence="3" id="KW-1185">Reference proteome</keyword>
<dbReference type="SUPFAM" id="SSF51735">
    <property type="entry name" value="NAD(P)-binding Rossmann-fold domains"/>
    <property type="match status" value="1"/>
</dbReference>
<proteinExistence type="predicted"/>
<name>A0A512BD77_9BACT</name>
<organism evidence="2 3">
    <name type="scientific">Segetibacter aerophilus</name>
    <dbReference type="NCBI Taxonomy" id="670293"/>
    <lineage>
        <taxon>Bacteria</taxon>
        <taxon>Pseudomonadati</taxon>
        <taxon>Bacteroidota</taxon>
        <taxon>Chitinophagia</taxon>
        <taxon>Chitinophagales</taxon>
        <taxon>Chitinophagaceae</taxon>
        <taxon>Segetibacter</taxon>
    </lineage>
</organism>
<evidence type="ECO:0000259" key="1">
    <source>
        <dbReference type="Pfam" id="PF01370"/>
    </source>
</evidence>
<dbReference type="RefSeq" id="WP_147204023.1">
    <property type="nucleotide sequence ID" value="NZ_BJYT01000008.1"/>
</dbReference>
<dbReference type="Gene3D" id="3.40.50.720">
    <property type="entry name" value="NAD(P)-binding Rossmann-like Domain"/>
    <property type="match status" value="1"/>
</dbReference>
<protein>
    <submittedName>
        <fullName evidence="2">N-acetyl-alpha-D-glucosaminyl-diphospho-ditrans, o ctacis-undecaprenol 4-epimerase</fullName>
    </submittedName>
</protein>